<feature type="compositionally biased region" description="Low complexity" evidence="1">
    <location>
        <begin position="401"/>
        <end position="411"/>
    </location>
</feature>
<feature type="region of interest" description="Disordered" evidence="1">
    <location>
        <begin position="66"/>
        <end position="165"/>
    </location>
</feature>
<evidence type="ECO:0000313" key="3">
    <source>
        <dbReference type="Proteomes" id="UP000821866"/>
    </source>
</evidence>
<feature type="compositionally biased region" description="Basic residues" evidence="1">
    <location>
        <begin position="217"/>
        <end position="227"/>
    </location>
</feature>
<reference evidence="2" key="1">
    <citation type="journal article" date="2020" name="Cell">
        <title>Large-Scale Comparative Analyses of Tick Genomes Elucidate Their Genetic Diversity and Vector Capacities.</title>
        <authorList>
            <consortium name="Tick Genome and Microbiome Consortium (TIGMIC)"/>
            <person name="Jia N."/>
            <person name="Wang J."/>
            <person name="Shi W."/>
            <person name="Du L."/>
            <person name="Sun Y."/>
            <person name="Zhan W."/>
            <person name="Jiang J.F."/>
            <person name="Wang Q."/>
            <person name="Zhang B."/>
            <person name="Ji P."/>
            <person name="Bell-Sakyi L."/>
            <person name="Cui X.M."/>
            <person name="Yuan T.T."/>
            <person name="Jiang B.G."/>
            <person name="Yang W.F."/>
            <person name="Lam T.T."/>
            <person name="Chang Q.C."/>
            <person name="Ding S.J."/>
            <person name="Wang X.J."/>
            <person name="Zhu J.G."/>
            <person name="Ruan X.D."/>
            <person name="Zhao L."/>
            <person name="Wei J.T."/>
            <person name="Ye R.Z."/>
            <person name="Que T.C."/>
            <person name="Du C.H."/>
            <person name="Zhou Y.H."/>
            <person name="Cheng J.X."/>
            <person name="Dai P.F."/>
            <person name="Guo W.B."/>
            <person name="Han X.H."/>
            <person name="Huang E.J."/>
            <person name="Li L.F."/>
            <person name="Wei W."/>
            <person name="Gao Y.C."/>
            <person name="Liu J.Z."/>
            <person name="Shao H.Z."/>
            <person name="Wang X."/>
            <person name="Wang C.C."/>
            <person name="Yang T.C."/>
            <person name="Huo Q.B."/>
            <person name="Li W."/>
            <person name="Chen H.Y."/>
            <person name="Chen S.E."/>
            <person name="Zhou L.G."/>
            <person name="Ni X.B."/>
            <person name="Tian J.H."/>
            <person name="Sheng Y."/>
            <person name="Liu T."/>
            <person name="Pan Y.S."/>
            <person name="Xia L.Y."/>
            <person name="Li J."/>
            <person name="Zhao F."/>
            <person name="Cao W.C."/>
        </authorList>
    </citation>
    <scope>NUCLEOTIDE SEQUENCE</scope>
    <source>
        <strain evidence="2">Rmic-2018</strain>
    </source>
</reference>
<feature type="region of interest" description="Disordered" evidence="1">
    <location>
        <begin position="202"/>
        <end position="318"/>
    </location>
</feature>
<proteinExistence type="predicted"/>
<feature type="compositionally biased region" description="Polar residues" evidence="1">
    <location>
        <begin position="146"/>
        <end position="157"/>
    </location>
</feature>
<dbReference type="Proteomes" id="UP000821866">
    <property type="component" value="Chromosome 6"/>
</dbReference>
<keyword evidence="3" id="KW-1185">Reference proteome</keyword>
<feature type="compositionally biased region" description="Low complexity" evidence="1">
    <location>
        <begin position="66"/>
        <end position="125"/>
    </location>
</feature>
<comment type="caution">
    <text evidence="2">The sequence shown here is derived from an EMBL/GenBank/DDBJ whole genome shotgun (WGS) entry which is preliminary data.</text>
</comment>
<dbReference type="VEuPathDB" id="VectorBase:LOC119171917"/>
<protein>
    <submittedName>
        <fullName evidence="2">Uncharacterized protein</fullName>
    </submittedName>
</protein>
<name>A0A9J6DL16_RHIMP</name>
<reference evidence="2" key="2">
    <citation type="submission" date="2021-09" db="EMBL/GenBank/DDBJ databases">
        <authorList>
            <person name="Jia N."/>
            <person name="Wang J."/>
            <person name="Shi W."/>
            <person name="Du L."/>
            <person name="Sun Y."/>
            <person name="Zhan W."/>
            <person name="Jiang J."/>
            <person name="Wang Q."/>
            <person name="Zhang B."/>
            <person name="Ji P."/>
            <person name="Sakyi L.B."/>
            <person name="Cui X."/>
            <person name="Yuan T."/>
            <person name="Jiang B."/>
            <person name="Yang W."/>
            <person name="Lam T.T.-Y."/>
            <person name="Chang Q."/>
            <person name="Ding S."/>
            <person name="Wang X."/>
            <person name="Zhu J."/>
            <person name="Ruan X."/>
            <person name="Zhao L."/>
            <person name="Wei J."/>
            <person name="Que T."/>
            <person name="Du C."/>
            <person name="Cheng J."/>
            <person name="Dai P."/>
            <person name="Han X."/>
            <person name="Huang E."/>
            <person name="Gao Y."/>
            <person name="Liu J."/>
            <person name="Shao H."/>
            <person name="Ye R."/>
            <person name="Li L."/>
            <person name="Wei W."/>
            <person name="Wang X."/>
            <person name="Wang C."/>
            <person name="Huo Q."/>
            <person name="Li W."/>
            <person name="Guo W."/>
            <person name="Chen H."/>
            <person name="Chen S."/>
            <person name="Zhou L."/>
            <person name="Zhou L."/>
            <person name="Ni X."/>
            <person name="Tian J."/>
            <person name="Zhou Y."/>
            <person name="Sheng Y."/>
            <person name="Liu T."/>
            <person name="Pan Y."/>
            <person name="Xia L."/>
            <person name="Li J."/>
            <person name="Zhao F."/>
            <person name="Cao W."/>
        </authorList>
    </citation>
    <scope>NUCLEOTIDE SEQUENCE</scope>
    <source>
        <strain evidence="2">Rmic-2018</strain>
        <tissue evidence="2">Larvae</tissue>
    </source>
</reference>
<accession>A0A9J6DL16</accession>
<evidence type="ECO:0000313" key="2">
    <source>
        <dbReference type="EMBL" id="KAH8022707.1"/>
    </source>
</evidence>
<sequence length="531" mass="56414">MTDPLVALRQREWLRNLQEQQELQSLKVASFSPLKQDLTLKEKEEQLLFNGEVPPLLPVQSSAPATCTTTTVSSTSSTSTPCSITTSSHSKCTTTSSTMGSMNSMRARASRASSGSRGRGSSRSRPPSVHHNSRGGPLHRRGQHGHANSPQKTTELASWQKKATPVSVEDEAAMLAQAIELSHLDSAADSKLEEEQLRIVLEQSRQETQRRIGGGGNHRRGASRSGRRGWGGPGRGGGTAESCPQASPPPHLAGPPNRRNGFTIVGSIDAGPLTSGAKLSPPSLHQVPPHPPKPPLLPPPPPPHQPLPSPPSSTSAEPAVSFDQWLSLCSRYMPLLAQSMVELQRTCATMRSVAPSLEGSPLLLPPPLWSPHFPPPAAQSPLSPMPPPPPLNPPMNPPLKSPMTSSTTSPMGLPPSIGPSHVAPLEGGLLSAVAASTFQCLTPPVRTPRPSRLEQLIECLAETVNALQSPFHLVDETAIAVPDLLRDLTPVQVFVDPYTAGITAPSVPVRINADLLVTGRETYRRATNGGL</sequence>
<dbReference type="SMART" id="SM00726">
    <property type="entry name" value="UIM"/>
    <property type="match status" value="2"/>
</dbReference>
<feature type="compositionally biased region" description="Pro residues" evidence="1">
    <location>
        <begin position="288"/>
        <end position="311"/>
    </location>
</feature>
<feature type="region of interest" description="Disordered" evidence="1">
    <location>
        <begin position="374"/>
        <end position="415"/>
    </location>
</feature>
<evidence type="ECO:0000256" key="1">
    <source>
        <dbReference type="SAM" id="MobiDB-lite"/>
    </source>
</evidence>
<organism evidence="2 3">
    <name type="scientific">Rhipicephalus microplus</name>
    <name type="common">Cattle tick</name>
    <name type="synonym">Boophilus microplus</name>
    <dbReference type="NCBI Taxonomy" id="6941"/>
    <lineage>
        <taxon>Eukaryota</taxon>
        <taxon>Metazoa</taxon>
        <taxon>Ecdysozoa</taxon>
        <taxon>Arthropoda</taxon>
        <taxon>Chelicerata</taxon>
        <taxon>Arachnida</taxon>
        <taxon>Acari</taxon>
        <taxon>Parasitiformes</taxon>
        <taxon>Ixodida</taxon>
        <taxon>Ixodoidea</taxon>
        <taxon>Ixodidae</taxon>
        <taxon>Rhipicephalinae</taxon>
        <taxon>Rhipicephalus</taxon>
        <taxon>Boophilus</taxon>
    </lineage>
</organism>
<feature type="compositionally biased region" description="Pro residues" evidence="1">
    <location>
        <begin position="374"/>
        <end position="400"/>
    </location>
</feature>
<gene>
    <name evidence="2" type="ORF">HPB51_001928</name>
</gene>
<dbReference type="AlphaFoldDB" id="A0A9J6DL16"/>
<feature type="compositionally biased region" description="Basic residues" evidence="1">
    <location>
        <begin position="131"/>
        <end position="144"/>
    </location>
</feature>
<feature type="compositionally biased region" description="Gly residues" evidence="1">
    <location>
        <begin position="228"/>
        <end position="239"/>
    </location>
</feature>
<dbReference type="EMBL" id="JABSTU010000008">
    <property type="protein sequence ID" value="KAH8022707.1"/>
    <property type="molecule type" value="Genomic_DNA"/>
</dbReference>
<dbReference type="InterPro" id="IPR003903">
    <property type="entry name" value="UIM_dom"/>
</dbReference>